<keyword evidence="8" id="KW-0255">Endonuclease</keyword>
<dbReference type="GO" id="GO:0046872">
    <property type="term" value="F:metal ion binding"/>
    <property type="evidence" value="ECO:0007669"/>
    <property type="project" value="UniProtKB-KW"/>
</dbReference>
<comment type="cofactor">
    <cofactor evidence="2">
        <name>Zn(2+)</name>
        <dbReference type="ChEBI" id="CHEBI:29105"/>
    </cofactor>
</comment>
<feature type="domain" description="tRNase Z endonuclease" evidence="12">
    <location>
        <begin position="6"/>
        <end position="68"/>
    </location>
</feature>
<dbReference type="OMA" id="MSHCKHT"/>
<evidence type="ECO:0000256" key="11">
    <source>
        <dbReference type="SAM" id="MobiDB-lite"/>
    </source>
</evidence>
<keyword evidence="6" id="KW-0540">Nuclease</keyword>
<keyword evidence="7" id="KW-0479">Metal-binding</keyword>
<dbReference type="InParanoid" id="A0A165HW74"/>
<dbReference type="InterPro" id="IPR027794">
    <property type="entry name" value="tRNase_Z_dom"/>
</dbReference>
<evidence type="ECO:0000256" key="3">
    <source>
        <dbReference type="ARBA" id="ARBA00007823"/>
    </source>
</evidence>
<evidence type="ECO:0000313" key="13">
    <source>
        <dbReference type="EMBL" id="KZF24011.1"/>
    </source>
</evidence>
<dbReference type="RefSeq" id="XP_018189566.1">
    <property type="nucleotide sequence ID" value="XM_018333691.1"/>
</dbReference>
<dbReference type="GO" id="GO:1990180">
    <property type="term" value="P:mitochondrial tRNA 3'-end processing"/>
    <property type="evidence" value="ECO:0007669"/>
    <property type="project" value="TreeGrafter"/>
</dbReference>
<dbReference type="FunCoup" id="A0A165HW74">
    <property type="interactions" value="1185"/>
</dbReference>
<dbReference type="GO" id="GO:0005739">
    <property type="term" value="C:mitochondrion"/>
    <property type="evidence" value="ECO:0007669"/>
    <property type="project" value="TreeGrafter"/>
</dbReference>
<dbReference type="EMBL" id="KV407456">
    <property type="protein sequence ID" value="KZF24011.1"/>
    <property type="molecule type" value="Genomic_DNA"/>
</dbReference>
<dbReference type="InterPro" id="IPR036866">
    <property type="entry name" value="RibonucZ/Hydroxyglut_hydro"/>
</dbReference>
<keyword evidence="14" id="KW-1185">Reference proteome</keyword>
<keyword evidence="9" id="KW-0378">Hydrolase</keyword>
<dbReference type="PANTHER" id="PTHR12553">
    <property type="entry name" value="ZINC PHOSPHODIESTERASE ELAC PROTEIN 2"/>
    <property type="match status" value="1"/>
</dbReference>
<evidence type="ECO:0000256" key="5">
    <source>
        <dbReference type="ARBA" id="ARBA00022694"/>
    </source>
</evidence>
<evidence type="ECO:0000256" key="10">
    <source>
        <dbReference type="ARBA" id="ARBA00022833"/>
    </source>
</evidence>
<dbReference type="CDD" id="cd07718">
    <property type="entry name" value="RNaseZ_ELAC1_ELAC2-C-term-like_MBL-fold"/>
    <property type="match status" value="1"/>
</dbReference>
<dbReference type="InterPro" id="IPR047151">
    <property type="entry name" value="RNZ2-like"/>
</dbReference>
<sequence length="998" mass="110315">MRNYVQFITTPTGDTPGTTVMIHFDSKRYLFGNVSEGTQRACTQTGARLAKVSDIFVTGKTEWATVGGAIGMILTLADVTGAAAADAAEKQKGKVARKGIDGEHTTSSDLKPTLNIHGSSNLLHTLATARKFVFRKGMPVNVEEYYDDRTPRYSGTDIPPSWADSNLNVWAMPVCPAGVNPKGWASGDKSPGKRTFDEMDESEEDLAAKFDRDNQMRKSIVGEMFNSSWRLDAMEETHISQVDMPATLFVRNRSTRQIEKYEGPMPGGPEPLPDIKVLVRKPWPGAMISKLPSTSPSPVAMSWIVRNHPQRGKFQPAKAKQLNVKNPRQFGELASGKSVIADDGKTVTPDMVLSPGKQGGGMAIVELPSADYVAPLLERREWKSKEVMDGIEAIIWILGPGVIGDQLLNKFVTENKQFKHIVSSRDVCPNYLSMDSAAAATVRLSQLDSDRFPLLVHDNRTLPQPGYGLKDFVLPSNSPFIAADRGLKVQLEPSVEVQQDALVPFVNTGRVIRETDPEVIRLADQAKKEISSDVFRSELEQKQRDIPSKDAEIITLGTGSALPSKYRNVSATLLRVPGYGSYLLDCGENTLGQLRRVFPPEELREVLHDLRAIWISHLHADHHLGAASVIKAWYKTVYGDNPPQNTPLHDADLLARLEDSLTEKRLFIFSDKGFIQWLREYSMAEDIGYSKLMPVTVKWVQASKTTEFYIGDSREAQILSENEELNAKFAAATGLQSFQAPDVNHCRGAKALVLSFPNGFKFSYSGDARPSKSFAEAGKGSTVLLHEATFDDELQSDAKAKKHSTTSEALAVGLEMGARRIMLTHFSQRYQKIPNMDALDGKLPALEEDADAPPPAADAADEDKGGQIRRGTHQTKEHSTASPSIPPAEAIDRAKRGDVKIGVAFDYMRVKVGEIAHLEKFTPAFLKLYEEKEAEESIAPGDELEPDEKQKKIQEKQEKKKTKGQKHDQKNKPKVSKEKNKKDVRQEHQPAGGEPMQL</sequence>
<evidence type="ECO:0000256" key="6">
    <source>
        <dbReference type="ARBA" id="ARBA00022722"/>
    </source>
</evidence>
<accession>A0A165HW74</accession>
<dbReference type="Pfam" id="PF23023">
    <property type="entry name" value="Anti-Pycsar_Apyc1"/>
    <property type="match status" value="1"/>
</dbReference>
<dbReference type="Pfam" id="PF13691">
    <property type="entry name" value="Lactamase_B_4"/>
    <property type="match status" value="1"/>
</dbReference>
<dbReference type="GO" id="GO:0042781">
    <property type="term" value="F:3'-tRNA processing endoribonuclease activity"/>
    <property type="evidence" value="ECO:0007669"/>
    <property type="project" value="UniProtKB-EC"/>
</dbReference>
<dbReference type="GeneID" id="28898828"/>
<evidence type="ECO:0000256" key="7">
    <source>
        <dbReference type="ARBA" id="ARBA00022723"/>
    </source>
</evidence>
<comment type="catalytic activity">
    <reaction evidence="1">
        <text>Endonucleolytic cleavage of RNA, removing extra 3' nucleotides from tRNA precursor, generating 3' termini of tRNAs. A 3'-hydroxy group is left at the tRNA terminus and a 5'-phosphoryl group is left at the trailer molecule.</text>
        <dbReference type="EC" id="3.1.26.11"/>
    </reaction>
</comment>
<comment type="similarity">
    <text evidence="3">Belongs to the RNase Z family.</text>
</comment>
<evidence type="ECO:0000256" key="1">
    <source>
        <dbReference type="ARBA" id="ARBA00000402"/>
    </source>
</evidence>
<gene>
    <name evidence="13" type="ORF">L228DRAFT_252532</name>
</gene>
<organism evidence="13 14">
    <name type="scientific">Xylona heveae (strain CBS 132557 / TC161)</name>
    <dbReference type="NCBI Taxonomy" id="1328760"/>
    <lineage>
        <taxon>Eukaryota</taxon>
        <taxon>Fungi</taxon>
        <taxon>Dikarya</taxon>
        <taxon>Ascomycota</taxon>
        <taxon>Pezizomycotina</taxon>
        <taxon>Xylonomycetes</taxon>
        <taxon>Xylonales</taxon>
        <taxon>Xylonaceae</taxon>
        <taxon>Xylona</taxon>
    </lineage>
</organism>
<name>A0A165HW74_XYLHT</name>
<dbReference type="Proteomes" id="UP000076632">
    <property type="component" value="Unassembled WGS sequence"/>
</dbReference>
<evidence type="ECO:0000313" key="14">
    <source>
        <dbReference type="Proteomes" id="UP000076632"/>
    </source>
</evidence>
<dbReference type="Gene3D" id="3.60.15.10">
    <property type="entry name" value="Ribonuclease Z/Hydroxyacylglutathione hydrolase-like"/>
    <property type="match status" value="2"/>
</dbReference>
<reference evidence="13 14" key="1">
    <citation type="journal article" date="2016" name="Fungal Biol.">
        <title>The genome of Xylona heveae provides a window into fungal endophytism.</title>
        <authorList>
            <person name="Gazis R."/>
            <person name="Kuo A."/>
            <person name="Riley R."/>
            <person name="LaButti K."/>
            <person name="Lipzen A."/>
            <person name="Lin J."/>
            <person name="Amirebrahimi M."/>
            <person name="Hesse C.N."/>
            <person name="Spatafora J.W."/>
            <person name="Henrissat B."/>
            <person name="Hainaut M."/>
            <person name="Grigoriev I.V."/>
            <person name="Hibbett D.S."/>
        </authorList>
    </citation>
    <scope>NUCLEOTIDE SEQUENCE [LARGE SCALE GENOMIC DNA]</scope>
    <source>
        <strain evidence="13 14">TC161</strain>
    </source>
</reference>
<evidence type="ECO:0000256" key="9">
    <source>
        <dbReference type="ARBA" id="ARBA00022801"/>
    </source>
</evidence>
<dbReference type="STRING" id="1328760.A0A165HW74"/>
<keyword evidence="5" id="KW-0819">tRNA processing</keyword>
<evidence type="ECO:0000256" key="4">
    <source>
        <dbReference type="ARBA" id="ARBA00012477"/>
    </source>
</evidence>
<keyword evidence="10" id="KW-0862">Zinc</keyword>
<dbReference type="PANTHER" id="PTHR12553:SF49">
    <property type="entry name" value="ZINC PHOSPHODIESTERASE ELAC PROTEIN 2"/>
    <property type="match status" value="1"/>
</dbReference>
<feature type="compositionally biased region" description="Basic and acidic residues" evidence="11">
    <location>
        <begin position="947"/>
        <end position="958"/>
    </location>
</feature>
<evidence type="ECO:0000256" key="8">
    <source>
        <dbReference type="ARBA" id="ARBA00022759"/>
    </source>
</evidence>
<dbReference type="SUPFAM" id="SSF56281">
    <property type="entry name" value="Metallo-hydrolase/oxidoreductase"/>
    <property type="match status" value="2"/>
</dbReference>
<proteinExistence type="inferred from homology"/>
<feature type="region of interest" description="Disordered" evidence="11">
    <location>
        <begin position="936"/>
        <end position="998"/>
    </location>
</feature>
<dbReference type="EC" id="3.1.26.11" evidence="4"/>
<evidence type="ECO:0000259" key="12">
    <source>
        <dbReference type="Pfam" id="PF13691"/>
    </source>
</evidence>
<dbReference type="AlphaFoldDB" id="A0A165HW74"/>
<dbReference type="OrthoDB" id="527344at2759"/>
<feature type="region of interest" description="Disordered" evidence="11">
    <location>
        <begin position="846"/>
        <end position="893"/>
    </location>
</feature>
<protein>
    <recommendedName>
        <fullName evidence="4">ribonuclease Z</fullName>
        <ecNumber evidence="4">3.1.26.11</ecNumber>
    </recommendedName>
</protein>
<evidence type="ECO:0000256" key="2">
    <source>
        <dbReference type="ARBA" id="ARBA00001947"/>
    </source>
</evidence>
<feature type="compositionally biased region" description="Basic and acidic residues" evidence="11">
    <location>
        <begin position="965"/>
        <end position="988"/>
    </location>
</feature>
<feature type="compositionally biased region" description="Acidic residues" evidence="11">
    <location>
        <begin position="936"/>
        <end position="946"/>
    </location>
</feature>